<dbReference type="Gene3D" id="3.40.640.10">
    <property type="entry name" value="Type I PLP-dependent aspartate aminotransferase-like (Major domain)"/>
    <property type="match status" value="1"/>
</dbReference>
<dbReference type="EMBL" id="CP036291">
    <property type="protein sequence ID" value="QDU87394.1"/>
    <property type="molecule type" value="Genomic_DNA"/>
</dbReference>
<dbReference type="GO" id="GO:0000271">
    <property type="term" value="P:polysaccharide biosynthetic process"/>
    <property type="evidence" value="ECO:0007669"/>
    <property type="project" value="TreeGrafter"/>
</dbReference>
<reference evidence="5 6" key="1">
    <citation type="submission" date="2019-02" db="EMBL/GenBank/DDBJ databases">
        <title>Deep-cultivation of Planctomycetes and their phenomic and genomic characterization uncovers novel biology.</title>
        <authorList>
            <person name="Wiegand S."/>
            <person name="Jogler M."/>
            <person name="Boedeker C."/>
            <person name="Pinto D."/>
            <person name="Vollmers J."/>
            <person name="Rivas-Marin E."/>
            <person name="Kohn T."/>
            <person name="Peeters S.H."/>
            <person name="Heuer A."/>
            <person name="Rast P."/>
            <person name="Oberbeckmann S."/>
            <person name="Bunk B."/>
            <person name="Jeske O."/>
            <person name="Meyerdierks A."/>
            <person name="Storesund J.E."/>
            <person name="Kallscheuer N."/>
            <person name="Luecker S."/>
            <person name="Lage O.M."/>
            <person name="Pohl T."/>
            <person name="Merkel B.J."/>
            <person name="Hornburger P."/>
            <person name="Mueller R.-W."/>
            <person name="Bruemmer F."/>
            <person name="Labrenz M."/>
            <person name="Spormann A.M."/>
            <person name="Op den Camp H."/>
            <person name="Overmann J."/>
            <person name="Amann R."/>
            <person name="Jetten M.S.M."/>
            <person name="Mascher T."/>
            <person name="Medema M.H."/>
            <person name="Devos D.P."/>
            <person name="Kaster A.-K."/>
            <person name="Ovreas L."/>
            <person name="Rohde M."/>
            <person name="Galperin M.Y."/>
            <person name="Jogler C."/>
        </authorList>
    </citation>
    <scope>NUCLEOTIDE SEQUENCE [LARGE SCALE GENOMIC DNA]</scope>
    <source>
        <strain evidence="5 6">Pla175</strain>
    </source>
</reference>
<evidence type="ECO:0000256" key="3">
    <source>
        <dbReference type="PIRSR" id="PIRSR000390-2"/>
    </source>
</evidence>
<keyword evidence="3 4" id="KW-0663">Pyridoxal phosphate</keyword>
<dbReference type="InterPro" id="IPR015421">
    <property type="entry name" value="PyrdxlP-dep_Trfase_major"/>
</dbReference>
<name>A0A518D7D1_9BACT</name>
<dbReference type="Pfam" id="PF01041">
    <property type="entry name" value="DegT_DnrJ_EryC1"/>
    <property type="match status" value="1"/>
</dbReference>
<feature type="modified residue" description="N6-(pyridoxal phosphate)lysine" evidence="3">
    <location>
        <position position="185"/>
    </location>
</feature>
<dbReference type="Proteomes" id="UP000317429">
    <property type="component" value="Chromosome"/>
</dbReference>
<feature type="active site" description="Proton acceptor" evidence="2">
    <location>
        <position position="185"/>
    </location>
</feature>
<dbReference type="InterPro" id="IPR000653">
    <property type="entry name" value="DegT/StrS_aminotransferase"/>
</dbReference>
<dbReference type="InterPro" id="IPR015422">
    <property type="entry name" value="PyrdxlP-dep_Trfase_small"/>
</dbReference>
<proteinExistence type="inferred from homology"/>
<protein>
    <submittedName>
        <fullName evidence="5">UDP-4-amino-4-deoxy-L-arabinose--oxoglutarate aminotransferase</fullName>
        <ecNumber evidence="5">2.6.1.87</ecNumber>
    </submittedName>
</protein>
<dbReference type="KEGG" id="pnd:Pla175_07540"/>
<dbReference type="InterPro" id="IPR015424">
    <property type="entry name" value="PyrdxlP-dep_Trfase"/>
</dbReference>
<dbReference type="CDD" id="cd00616">
    <property type="entry name" value="AHBA_syn"/>
    <property type="match status" value="1"/>
</dbReference>
<organism evidence="5 6">
    <name type="scientific">Pirellulimonas nuda</name>
    <dbReference type="NCBI Taxonomy" id="2528009"/>
    <lineage>
        <taxon>Bacteria</taxon>
        <taxon>Pseudomonadati</taxon>
        <taxon>Planctomycetota</taxon>
        <taxon>Planctomycetia</taxon>
        <taxon>Pirellulales</taxon>
        <taxon>Lacipirellulaceae</taxon>
        <taxon>Pirellulimonas</taxon>
    </lineage>
</organism>
<dbReference type="GO" id="GO:0099620">
    <property type="term" value="F:UDP-4-amino-4-deoxy-L-arabinose aminotransferase"/>
    <property type="evidence" value="ECO:0007669"/>
    <property type="project" value="UniProtKB-EC"/>
</dbReference>
<keyword evidence="5" id="KW-0808">Transferase</keyword>
<accession>A0A518D7D1</accession>
<evidence type="ECO:0000313" key="6">
    <source>
        <dbReference type="Proteomes" id="UP000317429"/>
    </source>
</evidence>
<dbReference type="PANTHER" id="PTHR30244:SF34">
    <property type="entry name" value="DTDP-4-AMINO-4,6-DIDEOXYGALACTOSE TRANSAMINASE"/>
    <property type="match status" value="1"/>
</dbReference>
<dbReference type="EC" id="2.6.1.87" evidence="5"/>
<keyword evidence="6" id="KW-1185">Reference proteome</keyword>
<dbReference type="AlphaFoldDB" id="A0A518D7D1"/>
<evidence type="ECO:0000256" key="1">
    <source>
        <dbReference type="ARBA" id="ARBA00037999"/>
    </source>
</evidence>
<evidence type="ECO:0000313" key="5">
    <source>
        <dbReference type="EMBL" id="QDU87394.1"/>
    </source>
</evidence>
<dbReference type="SUPFAM" id="SSF53383">
    <property type="entry name" value="PLP-dependent transferases"/>
    <property type="match status" value="1"/>
</dbReference>
<sequence length="388" mass="41744">MTTTISVPFSPPCVGEEEVAAAAEAIRSGWLTTGPKTAQFEADFRDFVGAPAAIAVNSCTAALGLALRLHNVGPGDEVISTTMTFVSTLNVVQHVGARPVLVDVEPDTLNIDPRAVARAITPRTKAIIAVHYAGHPADLDRLAEAANEAGVPLIEDAAHAVPAAHRGQMIGASDRLTAFSFYATKNLAVGEGGMLTGSAELLERARRLSLHGMSRDAWNRYGEKGNWFYEVLEAGQKCNLSDVQSSIGLVQLAKLPAMQARRQAIWDAYNEAFDRLPGLQTPATRTGVDHAHHLYVLRIRPGAMVDRDQLIAGLAARGVRTSLHFIPVHLHRHYRQAYGYGWGDFPVAEDAYGRMLSLPLSPALSDAQVEAVIQSVGELVGRRARRAA</sequence>
<dbReference type="PANTHER" id="PTHR30244">
    <property type="entry name" value="TRANSAMINASE"/>
    <property type="match status" value="1"/>
</dbReference>
<dbReference type="PIRSF" id="PIRSF000390">
    <property type="entry name" value="PLP_StrS"/>
    <property type="match status" value="1"/>
</dbReference>
<keyword evidence="5" id="KW-0032">Aminotransferase</keyword>
<dbReference type="Gene3D" id="3.90.1150.10">
    <property type="entry name" value="Aspartate Aminotransferase, domain 1"/>
    <property type="match status" value="1"/>
</dbReference>
<evidence type="ECO:0000256" key="2">
    <source>
        <dbReference type="PIRSR" id="PIRSR000390-1"/>
    </source>
</evidence>
<comment type="similarity">
    <text evidence="1 4">Belongs to the DegT/DnrJ/EryC1 family.</text>
</comment>
<gene>
    <name evidence="5" type="primary">arnB</name>
    <name evidence="5" type="ORF">Pla175_07540</name>
</gene>
<dbReference type="GO" id="GO:0030170">
    <property type="term" value="F:pyridoxal phosphate binding"/>
    <property type="evidence" value="ECO:0007669"/>
    <property type="project" value="TreeGrafter"/>
</dbReference>
<dbReference type="OrthoDB" id="9810913at2"/>
<evidence type="ECO:0000256" key="4">
    <source>
        <dbReference type="RuleBase" id="RU004508"/>
    </source>
</evidence>